<dbReference type="PANTHER" id="PTHR45707">
    <property type="entry name" value="C2 CALCIUM/LIPID-BINDING PLANT PHOSPHORIBOSYLTRANSFERASE FAMILY PROTEIN"/>
    <property type="match status" value="1"/>
</dbReference>
<dbReference type="InterPro" id="IPR013783">
    <property type="entry name" value="Ig-like_fold"/>
</dbReference>
<dbReference type="PROSITE" id="PS50011">
    <property type="entry name" value="PROTEIN_KINASE_DOM"/>
    <property type="match status" value="2"/>
</dbReference>
<dbReference type="SMART" id="SM00220">
    <property type="entry name" value="S_TKc"/>
    <property type="match status" value="2"/>
</dbReference>
<dbReference type="Gene3D" id="1.10.510.10">
    <property type="entry name" value="Transferase(Phosphotransferase) domain 1"/>
    <property type="match status" value="2"/>
</dbReference>
<dbReference type="Proteomes" id="UP000823388">
    <property type="component" value="Chromosome 3N"/>
</dbReference>
<dbReference type="Gene3D" id="3.30.200.20">
    <property type="entry name" value="Phosphorylase Kinase, domain 1"/>
    <property type="match status" value="2"/>
</dbReference>
<dbReference type="PROSITE" id="PS00108">
    <property type="entry name" value="PROTEIN_KINASE_ST"/>
    <property type="match status" value="1"/>
</dbReference>
<dbReference type="Pfam" id="PF00635">
    <property type="entry name" value="Motile_Sperm"/>
    <property type="match status" value="1"/>
</dbReference>
<dbReference type="GO" id="GO:0005524">
    <property type="term" value="F:ATP binding"/>
    <property type="evidence" value="ECO:0007669"/>
    <property type="project" value="InterPro"/>
</dbReference>
<evidence type="ECO:0000313" key="3">
    <source>
        <dbReference type="EMBL" id="KAG2620939.1"/>
    </source>
</evidence>
<dbReference type="FunFam" id="1.10.510.10:FF:000870">
    <property type="entry name" value="OSJNBa0016N04.16-like protein"/>
    <property type="match status" value="1"/>
</dbReference>
<proteinExistence type="predicted"/>
<gene>
    <name evidence="3" type="ORF">PVAP13_3NG233400</name>
</gene>
<dbReference type="Pfam" id="PF00069">
    <property type="entry name" value="Pkinase"/>
    <property type="match status" value="2"/>
</dbReference>
<dbReference type="InterPro" id="IPR000535">
    <property type="entry name" value="MSP_dom"/>
</dbReference>
<feature type="domain" description="Protein kinase" evidence="1">
    <location>
        <begin position="380"/>
        <end position="650"/>
    </location>
</feature>
<reference evidence="3 4" key="1">
    <citation type="submission" date="2020-05" db="EMBL/GenBank/DDBJ databases">
        <title>WGS assembly of Panicum virgatum.</title>
        <authorList>
            <person name="Lovell J.T."/>
            <person name="Jenkins J."/>
            <person name="Shu S."/>
            <person name="Juenger T.E."/>
            <person name="Schmutz J."/>
        </authorList>
    </citation>
    <scope>NUCLEOTIDE SEQUENCE [LARGE SCALE GENOMIC DNA]</scope>
    <source>
        <strain evidence="4">cv. AP13</strain>
    </source>
</reference>
<dbReference type="GO" id="GO:0004672">
    <property type="term" value="F:protein kinase activity"/>
    <property type="evidence" value="ECO:0007669"/>
    <property type="project" value="InterPro"/>
</dbReference>
<evidence type="ECO:0000259" key="2">
    <source>
        <dbReference type="PROSITE" id="PS50202"/>
    </source>
</evidence>
<accession>A0A8T0UK86</accession>
<dbReference type="EMBL" id="CM029042">
    <property type="protein sequence ID" value="KAG2620939.1"/>
    <property type="molecule type" value="Genomic_DNA"/>
</dbReference>
<feature type="domain" description="MSP" evidence="2">
    <location>
        <begin position="674"/>
        <end position="794"/>
    </location>
</feature>
<evidence type="ECO:0000259" key="1">
    <source>
        <dbReference type="PROSITE" id="PS50011"/>
    </source>
</evidence>
<feature type="domain" description="Protein kinase" evidence="1">
    <location>
        <begin position="35"/>
        <end position="320"/>
    </location>
</feature>
<comment type="caution">
    <text evidence="3">The sequence shown here is derived from an EMBL/GenBank/DDBJ whole genome shotgun (WGS) entry which is preliminary data.</text>
</comment>
<dbReference type="AlphaFoldDB" id="A0A8T0UK86"/>
<organism evidence="3 4">
    <name type="scientific">Panicum virgatum</name>
    <name type="common">Blackwell switchgrass</name>
    <dbReference type="NCBI Taxonomy" id="38727"/>
    <lineage>
        <taxon>Eukaryota</taxon>
        <taxon>Viridiplantae</taxon>
        <taxon>Streptophyta</taxon>
        <taxon>Embryophyta</taxon>
        <taxon>Tracheophyta</taxon>
        <taxon>Spermatophyta</taxon>
        <taxon>Magnoliopsida</taxon>
        <taxon>Liliopsida</taxon>
        <taxon>Poales</taxon>
        <taxon>Poaceae</taxon>
        <taxon>PACMAD clade</taxon>
        <taxon>Panicoideae</taxon>
        <taxon>Panicodae</taxon>
        <taxon>Paniceae</taxon>
        <taxon>Panicinae</taxon>
        <taxon>Panicum</taxon>
        <taxon>Panicum sect. Hiantes</taxon>
    </lineage>
</organism>
<sequence>MAVAKTKAVVKRCKNLTLEPKDLSFEELRQMTNDFSQSQEISRGELGVVYKGVTTNGELIAVTRLFDLLGLDDEHIKEFHKLSRLKHPNLVRLLSYCYEDNGDAVHSQQTNRALCFEYLYSDSLQTYISDECQGLDWHTRYKIIQGICEALYYLYERQKEPIYHLDLNPRSILLDENMTPKLAYFGYSKIFGKDYLADIWDRDPETLKYCPPEYIHGGTVSKEFDMFSLGAVIIMMLTGRADYIRISNRSPQQFVDLTVKNWSKRLQQTFSGSRLELCCHQVKKCMEVAFRCVEEDRHERPDIVDVIYALNEIDNTIDWMEDDLHDKVDQRVVELSVGEDSTHRIDDINMELKVLECIVDGKEDPSNLKLPLLELITKKFANELRIGNGGCGEVYKGILQNKVIAVKKLHSSYTIEDKMFHQEVQSLIMVKHRNIVRFLGYCSHTEEKAMKMEGKIIMAQIRERLLCFDYMSKGSLENHLTDELRGLEWHTRYQIIYGICEGLHYLHKEKHIIHMDLKPANILLDDDMVPKITDFGLARLDDKSRTMSADRLCSVGYCAPEYRFHGKMSAKSDIYSLGVIIMELVTGSKVKPNITNVLRRWKHSWSKSAKVPPFGYEQVTNCLDLALRCVHMDPIERPNIWDIIRDLDKMDCTVHNSNDIEYANDQISCYLGDMLGIEPLQVHLPFELNKLVSFTIQLANNTYYNIAFRVFTTSLRPYFTSPSKGIVKRQTKFNVTITLQAQKKAPLGNNCKDEFIVQSTRVKGSVTALDVTADMFNEEGWVKVVDNVILMVVLDLPQTLGD</sequence>
<dbReference type="InterPro" id="IPR000719">
    <property type="entry name" value="Prot_kinase_dom"/>
</dbReference>
<dbReference type="InterPro" id="IPR008962">
    <property type="entry name" value="PapD-like_sf"/>
</dbReference>
<dbReference type="Gene3D" id="2.60.40.10">
    <property type="entry name" value="Immunoglobulins"/>
    <property type="match status" value="1"/>
</dbReference>
<dbReference type="InterPro" id="IPR008271">
    <property type="entry name" value="Ser/Thr_kinase_AS"/>
</dbReference>
<dbReference type="PANTHER" id="PTHR45707:SF50">
    <property type="entry name" value="VESICLE-ASSOCIATED PROTEIN 1-1"/>
    <property type="match status" value="1"/>
</dbReference>
<dbReference type="InterPro" id="IPR011009">
    <property type="entry name" value="Kinase-like_dom_sf"/>
</dbReference>
<keyword evidence="4" id="KW-1185">Reference proteome</keyword>
<protein>
    <submittedName>
        <fullName evidence="3">Uncharacterized protein</fullName>
    </submittedName>
</protein>
<evidence type="ECO:0000313" key="4">
    <source>
        <dbReference type="Proteomes" id="UP000823388"/>
    </source>
</evidence>
<name>A0A8T0UK86_PANVG</name>
<dbReference type="SUPFAM" id="SSF49354">
    <property type="entry name" value="PapD-like"/>
    <property type="match status" value="1"/>
</dbReference>
<dbReference type="PROSITE" id="PS50202">
    <property type="entry name" value="MSP"/>
    <property type="match status" value="1"/>
</dbReference>
<dbReference type="SUPFAM" id="SSF56112">
    <property type="entry name" value="Protein kinase-like (PK-like)"/>
    <property type="match status" value="2"/>
</dbReference>